<evidence type="ECO:0000313" key="3">
    <source>
        <dbReference type="Proteomes" id="UP000598032"/>
    </source>
</evidence>
<protein>
    <recommendedName>
        <fullName evidence="4">Flagellar FliJ protein</fullName>
    </recommendedName>
</protein>
<keyword evidence="3" id="KW-1185">Reference proteome</keyword>
<feature type="region of interest" description="Disordered" evidence="1">
    <location>
        <begin position="92"/>
        <end position="150"/>
    </location>
</feature>
<dbReference type="Proteomes" id="UP000598032">
    <property type="component" value="Unassembled WGS sequence"/>
</dbReference>
<organism evidence="2 3">
    <name type="scientific">Paraburkholderia metrosideri</name>
    <dbReference type="NCBI Taxonomy" id="580937"/>
    <lineage>
        <taxon>Bacteria</taxon>
        <taxon>Pseudomonadati</taxon>
        <taxon>Pseudomonadota</taxon>
        <taxon>Betaproteobacteria</taxon>
        <taxon>Burkholderiales</taxon>
        <taxon>Burkholderiaceae</taxon>
        <taxon>Paraburkholderia</taxon>
    </lineage>
</organism>
<accession>A0ABM8NYB6</accession>
<evidence type="ECO:0008006" key="4">
    <source>
        <dbReference type="Google" id="ProtNLM"/>
    </source>
</evidence>
<dbReference type="EMBL" id="CAJHCP010000010">
    <property type="protein sequence ID" value="CAD6549090.1"/>
    <property type="molecule type" value="Genomic_DNA"/>
</dbReference>
<evidence type="ECO:0000313" key="2">
    <source>
        <dbReference type="EMBL" id="CAD6549090.1"/>
    </source>
</evidence>
<feature type="compositionally biased region" description="Basic and acidic residues" evidence="1">
    <location>
        <begin position="95"/>
        <end position="141"/>
    </location>
</feature>
<sequence>MKKRQQFETTRQIAALRPLQLERARMDTLRVVQTFEHSVTQEQAVAANLDAHLDGWRNALRTPSGFSPSLAANWAAAAASVHAKHIQAQQSMRDAAARVEQQRAEMTRHEQQAEHAKTGAERARRQFERERDEQHANRIEDMYLSQESRS</sequence>
<dbReference type="RefSeq" id="WP_201644665.1">
    <property type="nucleotide sequence ID" value="NZ_CAJHCP010000010.1"/>
</dbReference>
<name>A0ABM8NYB6_9BURK</name>
<evidence type="ECO:0000256" key="1">
    <source>
        <dbReference type="SAM" id="MobiDB-lite"/>
    </source>
</evidence>
<proteinExistence type="predicted"/>
<reference evidence="2 3" key="1">
    <citation type="submission" date="2020-10" db="EMBL/GenBank/DDBJ databases">
        <authorList>
            <person name="Peeters C."/>
        </authorList>
    </citation>
    <scope>NUCLEOTIDE SEQUENCE [LARGE SCALE GENOMIC DNA]</scope>
    <source>
        <strain evidence="2 3">LMG 28140</strain>
    </source>
</reference>
<comment type="caution">
    <text evidence="2">The sequence shown here is derived from an EMBL/GenBank/DDBJ whole genome shotgun (WGS) entry which is preliminary data.</text>
</comment>
<gene>
    <name evidence="2" type="ORF">LMG28140_04706</name>
</gene>